<dbReference type="PANTHER" id="PTHR47840">
    <property type="entry name" value="ZN(II)2CYS6 TRANSCRIPTION FACTOR (EUROFUNG)-RELATED"/>
    <property type="match status" value="1"/>
</dbReference>
<dbReference type="InterPro" id="IPR001138">
    <property type="entry name" value="Zn2Cys6_DnaBD"/>
</dbReference>
<name>A0AAE0NUF5_9PEZI</name>
<dbReference type="GO" id="GO:0006351">
    <property type="term" value="P:DNA-templated transcription"/>
    <property type="evidence" value="ECO:0007669"/>
    <property type="project" value="InterPro"/>
</dbReference>
<evidence type="ECO:0000313" key="7">
    <source>
        <dbReference type="EMBL" id="KAK3387645.1"/>
    </source>
</evidence>
<dbReference type="CDD" id="cd12148">
    <property type="entry name" value="fungal_TF_MHR"/>
    <property type="match status" value="1"/>
</dbReference>
<feature type="compositionally biased region" description="Basic and acidic residues" evidence="5">
    <location>
        <begin position="648"/>
        <end position="658"/>
    </location>
</feature>
<dbReference type="GO" id="GO:0003677">
    <property type="term" value="F:DNA binding"/>
    <property type="evidence" value="ECO:0007669"/>
    <property type="project" value="InterPro"/>
</dbReference>
<feature type="compositionally biased region" description="Low complexity" evidence="5">
    <location>
        <begin position="637"/>
        <end position="647"/>
    </location>
</feature>
<proteinExistence type="predicted"/>
<dbReference type="EMBL" id="JAULSW010000003">
    <property type="protein sequence ID" value="KAK3387645.1"/>
    <property type="molecule type" value="Genomic_DNA"/>
</dbReference>
<evidence type="ECO:0000313" key="8">
    <source>
        <dbReference type="Proteomes" id="UP001285441"/>
    </source>
</evidence>
<dbReference type="InterPro" id="IPR036864">
    <property type="entry name" value="Zn2-C6_fun-type_DNA-bd_sf"/>
</dbReference>
<evidence type="ECO:0000256" key="1">
    <source>
        <dbReference type="ARBA" id="ARBA00022723"/>
    </source>
</evidence>
<comment type="caution">
    <text evidence="7">The sequence shown here is derived from an EMBL/GenBank/DDBJ whole genome shotgun (WGS) entry which is preliminary data.</text>
</comment>
<dbReference type="SMART" id="SM00066">
    <property type="entry name" value="GAL4"/>
    <property type="match status" value="1"/>
</dbReference>
<evidence type="ECO:0000256" key="5">
    <source>
        <dbReference type="SAM" id="MobiDB-lite"/>
    </source>
</evidence>
<keyword evidence="4" id="KW-0539">Nucleus</keyword>
<organism evidence="7 8">
    <name type="scientific">Podospora didyma</name>
    <dbReference type="NCBI Taxonomy" id="330526"/>
    <lineage>
        <taxon>Eukaryota</taxon>
        <taxon>Fungi</taxon>
        <taxon>Dikarya</taxon>
        <taxon>Ascomycota</taxon>
        <taxon>Pezizomycotina</taxon>
        <taxon>Sordariomycetes</taxon>
        <taxon>Sordariomycetidae</taxon>
        <taxon>Sordariales</taxon>
        <taxon>Podosporaceae</taxon>
        <taxon>Podospora</taxon>
    </lineage>
</organism>
<feature type="compositionally biased region" description="Polar residues" evidence="5">
    <location>
        <begin position="665"/>
        <end position="681"/>
    </location>
</feature>
<dbReference type="PANTHER" id="PTHR47840:SF1">
    <property type="entry name" value="ZN(II)2CYS6 TRANSCRIPTION FACTOR (EUROFUNG)"/>
    <property type="match status" value="1"/>
</dbReference>
<dbReference type="PROSITE" id="PS50048">
    <property type="entry name" value="ZN2_CY6_FUNGAL_2"/>
    <property type="match status" value="1"/>
</dbReference>
<dbReference type="SUPFAM" id="SSF57701">
    <property type="entry name" value="Zn2/Cys6 DNA-binding domain"/>
    <property type="match status" value="1"/>
</dbReference>
<dbReference type="GO" id="GO:0000981">
    <property type="term" value="F:DNA-binding transcription factor activity, RNA polymerase II-specific"/>
    <property type="evidence" value="ECO:0007669"/>
    <property type="project" value="InterPro"/>
</dbReference>
<keyword evidence="1" id="KW-0479">Metal-binding</keyword>
<dbReference type="AlphaFoldDB" id="A0AAE0NUF5"/>
<dbReference type="Gene3D" id="4.10.240.10">
    <property type="entry name" value="Zn(2)-C6 fungal-type DNA-binding domain"/>
    <property type="match status" value="1"/>
</dbReference>
<evidence type="ECO:0000256" key="4">
    <source>
        <dbReference type="ARBA" id="ARBA00023242"/>
    </source>
</evidence>
<reference evidence="7" key="1">
    <citation type="journal article" date="2023" name="Mol. Phylogenet. Evol.">
        <title>Genome-scale phylogeny and comparative genomics of the fungal order Sordariales.</title>
        <authorList>
            <person name="Hensen N."/>
            <person name="Bonometti L."/>
            <person name="Westerberg I."/>
            <person name="Brannstrom I.O."/>
            <person name="Guillou S."/>
            <person name="Cros-Aarteil S."/>
            <person name="Calhoun S."/>
            <person name="Haridas S."/>
            <person name="Kuo A."/>
            <person name="Mondo S."/>
            <person name="Pangilinan J."/>
            <person name="Riley R."/>
            <person name="LaButti K."/>
            <person name="Andreopoulos B."/>
            <person name="Lipzen A."/>
            <person name="Chen C."/>
            <person name="Yan M."/>
            <person name="Daum C."/>
            <person name="Ng V."/>
            <person name="Clum A."/>
            <person name="Steindorff A."/>
            <person name="Ohm R.A."/>
            <person name="Martin F."/>
            <person name="Silar P."/>
            <person name="Natvig D.O."/>
            <person name="Lalanne C."/>
            <person name="Gautier V."/>
            <person name="Ament-Velasquez S.L."/>
            <person name="Kruys A."/>
            <person name="Hutchinson M.I."/>
            <person name="Powell A.J."/>
            <person name="Barry K."/>
            <person name="Miller A.N."/>
            <person name="Grigoriev I.V."/>
            <person name="Debuchy R."/>
            <person name="Gladieux P."/>
            <person name="Hiltunen Thoren M."/>
            <person name="Johannesson H."/>
        </authorList>
    </citation>
    <scope>NUCLEOTIDE SEQUENCE</scope>
    <source>
        <strain evidence="7">CBS 232.78</strain>
    </source>
</reference>
<dbReference type="InterPro" id="IPR007219">
    <property type="entry name" value="XnlR_reg_dom"/>
</dbReference>
<keyword evidence="8" id="KW-1185">Reference proteome</keyword>
<dbReference type="CDD" id="cd00067">
    <property type="entry name" value="GAL4"/>
    <property type="match status" value="1"/>
</dbReference>
<dbReference type="Pfam" id="PF00172">
    <property type="entry name" value="Zn_clus"/>
    <property type="match status" value="1"/>
</dbReference>
<sequence>MLEDSSPALKRRKVRKGTQSCWECKRRKIRCTFGTPTDSICDGCKSRQVKCISQGFYDDAVAVVSLADQVEAVTDKLASATGKTTPSSTFFSDDGFQKKTSGYHDLCRALLAVWPPQRELDLITAVPVNISGLFHGVVCVPYSSLLGKAMELPLAMLQLPPPGSHPTLIARKLLLLGTFLQGIPRGSVKHLGALATTYRKIMSRLVETASRLVTSNDDLVNSLEGVECIMIEAMYHNNAGNLRRAWITHRRAMVIAQTLGLHKGELSPSRITKLLLDAETRSRICPEHMWFRLIISDRYLSLILGLPQGSLDSPFGSEEALSRCTSMERMERMESIAGGLILQRSKADLQDLDKTREIDKLLQEAAELMRPQWWLTPEVAPIAGHDGDDNNPLGDTIRTMNQFTHYYLLAQLHMPYLLQPSEDRKYDYSKITALTASREILSRYISFRGSNRVTVYCRGIDFLAFIASTVLCLAHIDACRQQQRTNAESTVLHFLAPQRRLTDRGILEKTLQCVQLMAEDDEDAMACNISYILEHLLAIEAAATAKTSSDNNGASSYSYYSTSVSFEKPYEETESQYGGKPTDAGNHAFCIHIPYFGTITIEPCDAASSIRVDETTTVSGYCPSKSSKGPWSSELDSSSPRNNNSSSGERKQDARDKSPAGYQIGGQSANADWQTVPSHLDSSSSSVRGPRAEVFEDNGVYDFDDFGDGIDVTNMLLVPGLTADVEDWALQGVDMALFDNLIRGAEAE</sequence>
<evidence type="ECO:0000256" key="3">
    <source>
        <dbReference type="ARBA" id="ARBA00023163"/>
    </source>
</evidence>
<evidence type="ECO:0000256" key="2">
    <source>
        <dbReference type="ARBA" id="ARBA00023015"/>
    </source>
</evidence>
<dbReference type="PROSITE" id="PS00463">
    <property type="entry name" value="ZN2_CY6_FUNGAL_1"/>
    <property type="match status" value="1"/>
</dbReference>
<keyword evidence="2" id="KW-0805">Transcription regulation</keyword>
<accession>A0AAE0NUF5</accession>
<feature type="compositionally biased region" description="Polar residues" evidence="5">
    <location>
        <begin position="619"/>
        <end position="636"/>
    </location>
</feature>
<dbReference type="SMART" id="SM00906">
    <property type="entry name" value="Fungal_trans"/>
    <property type="match status" value="1"/>
</dbReference>
<reference evidence="7" key="2">
    <citation type="submission" date="2023-06" db="EMBL/GenBank/DDBJ databases">
        <authorList>
            <consortium name="Lawrence Berkeley National Laboratory"/>
            <person name="Haridas S."/>
            <person name="Hensen N."/>
            <person name="Bonometti L."/>
            <person name="Westerberg I."/>
            <person name="Brannstrom I.O."/>
            <person name="Guillou S."/>
            <person name="Cros-Aarteil S."/>
            <person name="Calhoun S."/>
            <person name="Kuo A."/>
            <person name="Mondo S."/>
            <person name="Pangilinan J."/>
            <person name="Riley R."/>
            <person name="LaButti K."/>
            <person name="Andreopoulos B."/>
            <person name="Lipzen A."/>
            <person name="Chen C."/>
            <person name="Yanf M."/>
            <person name="Daum C."/>
            <person name="Ng V."/>
            <person name="Clum A."/>
            <person name="Steindorff A."/>
            <person name="Ohm R."/>
            <person name="Martin F."/>
            <person name="Silar P."/>
            <person name="Natvig D."/>
            <person name="Lalanne C."/>
            <person name="Gautier V."/>
            <person name="Ament-velasquez S.L."/>
            <person name="Kruys A."/>
            <person name="Hutchinson M.I."/>
            <person name="Powell A.J."/>
            <person name="Barry K."/>
            <person name="Miller A.N."/>
            <person name="Grigoriev I.V."/>
            <person name="Debuchy R."/>
            <person name="Gladieux P."/>
            <person name="Thoren M.H."/>
            <person name="Johannesson H."/>
        </authorList>
    </citation>
    <scope>NUCLEOTIDE SEQUENCE</scope>
    <source>
        <strain evidence="7">CBS 232.78</strain>
    </source>
</reference>
<feature type="domain" description="Zn(2)-C6 fungal-type" evidence="6">
    <location>
        <begin position="20"/>
        <end position="53"/>
    </location>
</feature>
<gene>
    <name evidence="7" type="ORF">B0H63DRAFT_470589</name>
</gene>
<evidence type="ECO:0000259" key="6">
    <source>
        <dbReference type="PROSITE" id="PS50048"/>
    </source>
</evidence>
<dbReference type="Proteomes" id="UP001285441">
    <property type="component" value="Unassembled WGS sequence"/>
</dbReference>
<feature type="region of interest" description="Disordered" evidence="5">
    <location>
        <begin position="619"/>
        <end position="689"/>
    </location>
</feature>
<protein>
    <recommendedName>
        <fullName evidence="6">Zn(2)-C6 fungal-type domain-containing protein</fullName>
    </recommendedName>
</protein>
<keyword evidence="3" id="KW-0804">Transcription</keyword>
<dbReference type="GO" id="GO:0008270">
    <property type="term" value="F:zinc ion binding"/>
    <property type="evidence" value="ECO:0007669"/>
    <property type="project" value="InterPro"/>
</dbReference>